<name>A0A8J7IF90_9FLAO</name>
<comment type="caution">
    <text evidence="2">The sequence shown here is derived from an EMBL/GenBank/DDBJ whole genome shotgun (WGS) entry which is preliminary data.</text>
</comment>
<accession>A0A8J7IF90</accession>
<gene>
    <name evidence="2" type="ORF">JF259_05545</name>
</gene>
<reference evidence="2" key="1">
    <citation type="submission" date="2020-12" db="EMBL/GenBank/DDBJ databases">
        <title>Snuella sp. nov., isolated from sediment in Incheon.</title>
        <authorList>
            <person name="Kim W."/>
        </authorList>
    </citation>
    <scope>NUCLEOTIDE SEQUENCE</scope>
    <source>
        <strain evidence="2">CAU 1569</strain>
    </source>
</reference>
<dbReference type="InterPro" id="IPR025366">
    <property type="entry name" value="DUF4270"/>
</dbReference>
<dbReference type="Pfam" id="PF14092">
    <property type="entry name" value="DUF4270"/>
    <property type="match status" value="1"/>
</dbReference>
<protein>
    <submittedName>
        <fullName evidence="2">DUF4270 domain-containing protein</fullName>
    </submittedName>
</protein>
<dbReference type="EMBL" id="JAELVQ010000005">
    <property type="protein sequence ID" value="MBJ6367547.1"/>
    <property type="molecule type" value="Genomic_DNA"/>
</dbReference>
<dbReference type="AlphaFoldDB" id="A0A8J7IF90"/>
<evidence type="ECO:0000313" key="3">
    <source>
        <dbReference type="Proteomes" id="UP000610931"/>
    </source>
</evidence>
<feature type="chain" id="PRO_5035325572" evidence="1">
    <location>
        <begin position="24"/>
        <end position="565"/>
    </location>
</feature>
<keyword evidence="1" id="KW-0732">Signal</keyword>
<keyword evidence="3" id="KW-1185">Reference proteome</keyword>
<evidence type="ECO:0000313" key="2">
    <source>
        <dbReference type="EMBL" id="MBJ6367547.1"/>
    </source>
</evidence>
<organism evidence="2 3">
    <name type="scientific">Snuella sedimenti</name>
    <dbReference type="NCBI Taxonomy" id="2798802"/>
    <lineage>
        <taxon>Bacteria</taxon>
        <taxon>Pseudomonadati</taxon>
        <taxon>Bacteroidota</taxon>
        <taxon>Flavobacteriia</taxon>
        <taxon>Flavobacteriales</taxon>
        <taxon>Flavobacteriaceae</taxon>
        <taxon>Snuella</taxon>
    </lineage>
</organism>
<evidence type="ECO:0000256" key="1">
    <source>
        <dbReference type="SAM" id="SignalP"/>
    </source>
</evidence>
<sequence>MKKTFKALKFTCLSLFTALCFIACDKEFVNIKSNVIGEENANFDADNDTIPILAYNKKLSALQINNLSANLLGFYNDLAYGQTTASIITQVVPNSFNPDFGENPEIESVILRIPYFSKPDGTDEEGNTTYSIKDSLFGDANAPIKLLVYQNNYFLRDFNPDSEGAQNYFSNGNNGNGADDFALTENATINFDEHKGELLYENENFTPSSEVIVVTTGEGDDETSERLTPSIRVPLKNEFWKTLILDKEGQPELSNPNNFKNHFRGLYIKAEAIDNNGNMVLLDLGSTDSSITINYTKDSTVEGERVDATYVLKFSENRLNTIINKYDQVTLTNGNTETGDDTLYLKGAEGSMAVVDLFSGDVEYEDEDGNTSIIPALEAFKKTYRELDENGDYIKENDDYLLKRLINDVQLVIYEDETMPTPPPVDGKDYHHADRIYAYDVKNNMPIIDYLIDPTENKADPFNSRVISLGQRRKDNNGNAKYKIHVTEHIKNILLRDSTNTKIGLVLSTNVNVSQNAKILNSEDDVTNIPAAAILTPRGTILHGTKESVPQDKRMRLEIFFTKPK</sequence>
<proteinExistence type="predicted"/>
<dbReference type="RefSeq" id="WP_199114316.1">
    <property type="nucleotide sequence ID" value="NZ_JAELVQ010000005.1"/>
</dbReference>
<dbReference type="Proteomes" id="UP000610931">
    <property type="component" value="Unassembled WGS sequence"/>
</dbReference>
<feature type="signal peptide" evidence="1">
    <location>
        <begin position="1"/>
        <end position="23"/>
    </location>
</feature>